<protein>
    <recommendedName>
        <fullName evidence="9">Ig-like domain-containing protein</fullName>
    </recommendedName>
</protein>
<keyword evidence="4" id="KW-0964">Secreted</keyword>
<evidence type="ECO:0000256" key="1">
    <source>
        <dbReference type="ARBA" id="ARBA00004196"/>
    </source>
</evidence>
<dbReference type="Proteomes" id="UP000253383">
    <property type="component" value="Unassembled WGS sequence"/>
</dbReference>
<feature type="region of interest" description="Disordered" evidence="8">
    <location>
        <begin position="151"/>
        <end position="184"/>
    </location>
</feature>
<dbReference type="InterPro" id="IPR006644">
    <property type="entry name" value="Cadg"/>
</dbReference>
<dbReference type="SUPFAM" id="SSF48726">
    <property type="entry name" value="Immunoglobulin"/>
    <property type="match status" value="1"/>
</dbReference>
<dbReference type="InterPro" id="IPR011050">
    <property type="entry name" value="Pectin_lyase_fold/virulence"/>
</dbReference>
<dbReference type="CDD" id="cd00096">
    <property type="entry name" value="Ig"/>
    <property type="match status" value="1"/>
</dbReference>
<keyword evidence="7" id="KW-0998">Cell outer membrane</keyword>
<dbReference type="Pfam" id="PF13927">
    <property type="entry name" value="Ig_3"/>
    <property type="match status" value="1"/>
</dbReference>
<evidence type="ECO:0000256" key="7">
    <source>
        <dbReference type="ARBA" id="ARBA00023237"/>
    </source>
</evidence>
<dbReference type="Pfam" id="PF05345">
    <property type="entry name" value="He_PIG"/>
    <property type="match status" value="1"/>
</dbReference>
<dbReference type="InterPro" id="IPR007110">
    <property type="entry name" value="Ig-like_dom"/>
</dbReference>
<accession>A0A368JHT3</accession>
<dbReference type="Pfam" id="PF02415">
    <property type="entry name" value="Chlam_PMP"/>
    <property type="match status" value="1"/>
</dbReference>
<dbReference type="GO" id="GO:0005509">
    <property type="term" value="F:calcium ion binding"/>
    <property type="evidence" value="ECO:0007669"/>
    <property type="project" value="InterPro"/>
</dbReference>
<evidence type="ECO:0000256" key="4">
    <source>
        <dbReference type="ARBA" id="ARBA00022525"/>
    </source>
</evidence>
<name>A0A368JHT3_9BACT</name>
<evidence type="ECO:0000313" key="11">
    <source>
        <dbReference type="Proteomes" id="UP000253383"/>
    </source>
</evidence>
<comment type="subcellular location">
    <subcellularLocation>
        <location evidence="1">Cell envelope</location>
    </subcellularLocation>
    <subcellularLocation>
        <location evidence="2">Cell outer membrane</location>
    </subcellularLocation>
    <subcellularLocation>
        <location evidence="3">Secreted</location>
    </subcellularLocation>
</comment>
<dbReference type="PANTHER" id="PTHR11319:SF35">
    <property type="entry name" value="OUTER MEMBRANE PROTEIN PMPC-RELATED"/>
    <property type="match status" value="1"/>
</dbReference>
<dbReference type="InterPro" id="IPR059226">
    <property type="entry name" value="Choice_anch_Q_dom"/>
</dbReference>
<evidence type="ECO:0000256" key="8">
    <source>
        <dbReference type="SAM" id="MobiDB-lite"/>
    </source>
</evidence>
<sequence length="1146" mass="120328">MILKQDQQYLEQDQQPVWVQEGNFGELIFHLNSGFMKTSVWFWMPSTHRLLMAFLLLSSLTGYAQKIYFVSPSGGVSTKNGTSWNEAYAGADLQTAIEAASTYSQTHADESVQVWVAAGLYKPTTTTDRGISFSMRNNVAIYGGFVGNESQLSSRPTLNLSTPSSTTLSGEIGDPGTIDDNSRHVISNPASLSLTNSAVIDGFVITAGNADGDSDDGQGGGIYNDGDFSVCNPLIRNCSFINNSAGFGGAIANDALWGISGPTVINCRFTENMASKNGGGLFTFADDDLSKLVLTNCLFEKNTAAFGGGALFNAENRLELTNCDFIGNESSIMGGGMYNHACAMVATNCLFSENKAGSGAGMLIRTDDEPNTPVLTNCTFSSNTATYGGGGMYNQVTRGLLRPELTNCVFMANVAQSGGAINNNAEDGECSPKVINCTFTGNTASYQGGGIFNKVTDSGSSHPKLTNCIVWNNGGDQAIYNENATLTSGYGLFDPETTGYEGTNNRSTSVSPFASPSDLQLTACSPAVDAGYPGSTTAISGTTDLAGNPRFYNNGPIDMGAYEFQAIPFSITSQPPSASVVCASTPIRVSVAASGYSPLTYQWYKDGISLGPDQTSATLSLDNVQPDGSGSYVVVVTGCNSLTSNAFGLTVHPTPTTPVLNLPPSITLPILQNTPFVSLAITGCESGRIEWKGSNATTGTGFLITVPTSATGTLVYSATCTIGSCVSEPGTSTVAISPALVNGSFDGFVNGADCESFRGWAWDRNKVNTALNIEILDGSAVIATLPAGDFRQDLLNAGKGNGKHAFRYTIPDLLKDGLLHQLSARVVGSSFMLKDSPKALVCQGSTTPEGNKPPVPPTPTVLVAPLAAQVGVPFSATLVAFTDPESGSLTYGLSGLPAGLTINSASRVIGGTPTEAGSFVLAYSATDPAGATNSVSFVLTVTAAATTTVTGNFEGYLDKVECGTIRGWVWDRNQPNAPVTVEFYTGSTVWGSTVANLYRVDLKNAGKGNGFHAYSFAVPASLIGTGTHVLYGRVQGSSYVLKDSGKPLTCPSPVRRSAEQEETLSVVLLGNPVTDRVAVEISGATGQPLRLQLIDTQGEIRMEQSIKKAGIRERYHFDLSRQLPGLMILRASTTEQTKILKVLKIN</sequence>
<feature type="compositionally biased region" description="Low complexity" evidence="8">
    <location>
        <begin position="152"/>
        <end position="169"/>
    </location>
</feature>
<dbReference type="PANTHER" id="PTHR11319">
    <property type="entry name" value="G PROTEIN-COUPLED RECEPTOR-RELATED"/>
    <property type="match status" value="1"/>
</dbReference>
<dbReference type="AlphaFoldDB" id="A0A368JHT3"/>
<reference evidence="10 11" key="1">
    <citation type="submission" date="2018-07" db="EMBL/GenBank/DDBJ databases">
        <title>Genome analysis of Larkinella rosea.</title>
        <authorList>
            <person name="Zhou Z."/>
            <person name="Wang G."/>
        </authorList>
    </citation>
    <scope>NUCLEOTIDE SEQUENCE [LARGE SCALE GENOMIC DNA]</scope>
    <source>
        <strain evidence="11">zzj9</strain>
    </source>
</reference>
<dbReference type="InterPro" id="IPR013783">
    <property type="entry name" value="Ig-like_fold"/>
</dbReference>
<dbReference type="NCBIfam" id="NF041518">
    <property type="entry name" value="choice_anch_Q"/>
    <property type="match status" value="1"/>
</dbReference>
<dbReference type="Gene3D" id="2.60.40.10">
    <property type="entry name" value="Immunoglobulins"/>
    <property type="match status" value="2"/>
</dbReference>
<dbReference type="EMBL" id="QOWE01000038">
    <property type="protein sequence ID" value="RCR65651.1"/>
    <property type="molecule type" value="Genomic_DNA"/>
</dbReference>
<comment type="caution">
    <text evidence="10">The sequence shown here is derived from an EMBL/GenBank/DDBJ whole genome shotgun (WGS) entry which is preliminary data.</text>
</comment>
<dbReference type="GO" id="GO:0009279">
    <property type="term" value="C:cell outer membrane"/>
    <property type="evidence" value="ECO:0007669"/>
    <property type="project" value="UniProtKB-SubCell"/>
</dbReference>
<organism evidence="10 11">
    <name type="scientific">Larkinella punicea</name>
    <dbReference type="NCBI Taxonomy" id="2315727"/>
    <lineage>
        <taxon>Bacteria</taxon>
        <taxon>Pseudomonadati</taxon>
        <taxon>Bacteroidota</taxon>
        <taxon>Cytophagia</taxon>
        <taxon>Cytophagales</taxon>
        <taxon>Spirosomataceae</taxon>
        <taxon>Larkinella</taxon>
    </lineage>
</organism>
<dbReference type="SMART" id="SM00736">
    <property type="entry name" value="CADG"/>
    <property type="match status" value="1"/>
</dbReference>
<evidence type="ECO:0000313" key="10">
    <source>
        <dbReference type="EMBL" id="RCR65651.1"/>
    </source>
</evidence>
<proteinExistence type="predicted"/>
<evidence type="ECO:0000256" key="3">
    <source>
        <dbReference type="ARBA" id="ARBA00004613"/>
    </source>
</evidence>
<evidence type="ECO:0000259" key="9">
    <source>
        <dbReference type="PROSITE" id="PS50835"/>
    </source>
</evidence>
<feature type="domain" description="Ig-like" evidence="9">
    <location>
        <begin position="549"/>
        <end position="650"/>
    </location>
</feature>
<dbReference type="InterPro" id="IPR003368">
    <property type="entry name" value="POMP_repeat"/>
</dbReference>
<dbReference type="InterPro" id="IPR015919">
    <property type="entry name" value="Cadherin-like_sf"/>
</dbReference>
<keyword evidence="11" id="KW-1185">Reference proteome</keyword>
<dbReference type="InterPro" id="IPR036179">
    <property type="entry name" value="Ig-like_dom_sf"/>
</dbReference>
<evidence type="ECO:0000256" key="6">
    <source>
        <dbReference type="ARBA" id="ARBA00023136"/>
    </source>
</evidence>
<evidence type="ECO:0000256" key="2">
    <source>
        <dbReference type="ARBA" id="ARBA00004442"/>
    </source>
</evidence>
<dbReference type="PROSITE" id="PS50835">
    <property type="entry name" value="IG_LIKE"/>
    <property type="match status" value="1"/>
</dbReference>
<dbReference type="GO" id="GO:0005576">
    <property type="term" value="C:extracellular region"/>
    <property type="evidence" value="ECO:0007669"/>
    <property type="project" value="UniProtKB-SubCell"/>
</dbReference>
<evidence type="ECO:0000256" key="5">
    <source>
        <dbReference type="ARBA" id="ARBA00022729"/>
    </source>
</evidence>
<keyword evidence="5" id="KW-0732">Signal</keyword>
<keyword evidence="6" id="KW-0472">Membrane</keyword>
<dbReference type="SUPFAM" id="SSF49313">
    <property type="entry name" value="Cadherin-like"/>
    <property type="match status" value="1"/>
</dbReference>
<gene>
    <name evidence="10" type="ORF">DUE52_30755</name>
</gene>
<dbReference type="SUPFAM" id="SSF51126">
    <property type="entry name" value="Pectin lyase-like"/>
    <property type="match status" value="2"/>
</dbReference>